<evidence type="ECO:0000256" key="4">
    <source>
        <dbReference type="ARBA" id="ARBA00022989"/>
    </source>
</evidence>
<keyword evidence="2 6" id="KW-1003">Cell membrane</keyword>
<comment type="function">
    <text evidence="6">Gustatory receptor which mediates acceptance or avoidance behavior, depending on its substrates.</text>
</comment>
<evidence type="ECO:0000256" key="1">
    <source>
        <dbReference type="ARBA" id="ARBA00004651"/>
    </source>
</evidence>
<feature type="transmembrane region" description="Helical" evidence="6">
    <location>
        <begin position="122"/>
        <end position="141"/>
    </location>
</feature>
<dbReference type="VEuPathDB" id="VectorBase:AFUN003075"/>
<evidence type="ECO:0000256" key="5">
    <source>
        <dbReference type="ARBA" id="ARBA00023136"/>
    </source>
</evidence>
<feature type="transmembrane region" description="Helical" evidence="6">
    <location>
        <begin position="35"/>
        <end position="55"/>
    </location>
</feature>
<evidence type="ECO:0000313" key="7">
    <source>
        <dbReference type="EnsemblMetazoa" id="AFUN003075-PA"/>
    </source>
</evidence>
<dbReference type="AlphaFoldDB" id="A0A182RA64"/>
<dbReference type="GO" id="GO:0050909">
    <property type="term" value="P:sensory perception of taste"/>
    <property type="evidence" value="ECO:0007669"/>
    <property type="project" value="InterPro"/>
</dbReference>
<proteinExistence type="inferred from homology"/>
<dbReference type="GO" id="GO:0007165">
    <property type="term" value="P:signal transduction"/>
    <property type="evidence" value="ECO:0007669"/>
    <property type="project" value="UniProtKB-KW"/>
</dbReference>
<keyword evidence="5 6" id="KW-0472">Membrane</keyword>
<protein>
    <recommendedName>
        <fullName evidence="6">Gustatory receptor</fullName>
    </recommendedName>
</protein>
<comment type="caution">
    <text evidence="6">Lacks conserved residue(s) required for the propagation of feature annotation.</text>
</comment>
<reference evidence="7" key="1">
    <citation type="submission" date="2020-05" db="UniProtKB">
        <authorList>
            <consortium name="EnsemblMetazoa"/>
        </authorList>
    </citation>
    <scope>IDENTIFICATION</scope>
    <source>
        <strain evidence="7">FUMOZ</strain>
    </source>
</reference>
<dbReference type="Pfam" id="PF08395">
    <property type="entry name" value="7tm_7"/>
    <property type="match status" value="1"/>
</dbReference>
<name>A0A182RA64_ANOFN</name>
<feature type="transmembrane region" description="Helical" evidence="6">
    <location>
        <begin position="67"/>
        <end position="87"/>
    </location>
</feature>
<keyword evidence="4 6" id="KW-1133">Transmembrane helix</keyword>
<comment type="subcellular location">
    <subcellularLocation>
        <location evidence="1 6">Cell membrane</location>
        <topology evidence="1 6">Multi-pass membrane protein</topology>
    </subcellularLocation>
</comment>
<comment type="similarity">
    <text evidence="6">Belongs to the insect chemoreceptor superfamily. Gustatory receptor (GR) family.</text>
</comment>
<sequence length="390" mass="45878">METLEQWFVLSGYVRFHQWLGFQPYRLNSGDVSPFLAHTLVQFCAVVANLVLIIYQHRCILYHCEMIGTGVDAIKLLTILLASLVIYVELFRTVGNVCNCWKALYRAHRTLQSMGMVDHRKLAYTIRLYWLFVLVTFVYLIGNEFHSYISSVQMQTKRFYLYFFGLQYMLHLKLQECIYPTIILDIYFRMTYTALEHHVELLQCSEKLGNTRYLEFLARKINTLKLLYSDLFQASVELNEAFGWTYLLIYWKNYIHILSNSYWVVFWLLNDQVYHVTKIVNRLIVRTVFIAAMFYVNSRAKSASDRIRIRLHTIDLGIQTRSKPLFDMIESFIYQTNLETVQFTAGGCFTINFEPILTIAFTVGAYISIFIQQALIQIPEVQCSDHEAHC</sequence>
<dbReference type="EnsemblMetazoa" id="AFUN003075-RA">
    <property type="protein sequence ID" value="AFUN003075-PA"/>
    <property type="gene ID" value="AFUN003075"/>
</dbReference>
<evidence type="ECO:0000256" key="3">
    <source>
        <dbReference type="ARBA" id="ARBA00022692"/>
    </source>
</evidence>
<keyword evidence="6" id="KW-0675">Receptor</keyword>
<evidence type="ECO:0000256" key="6">
    <source>
        <dbReference type="RuleBase" id="RU363108"/>
    </source>
</evidence>
<dbReference type="GO" id="GO:0005886">
    <property type="term" value="C:plasma membrane"/>
    <property type="evidence" value="ECO:0007669"/>
    <property type="project" value="UniProtKB-SubCell"/>
</dbReference>
<keyword evidence="6" id="KW-0807">Transducer</keyword>
<evidence type="ECO:0000256" key="2">
    <source>
        <dbReference type="ARBA" id="ARBA00022475"/>
    </source>
</evidence>
<dbReference type="InterPro" id="IPR013604">
    <property type="entry name" value="7TM_chemorcpt"/>
</dbReference>
<keyword evidence="3 6" id="KW-0812">Transmembrane</keyword>
<accession>A0A182RA64</accession>
<organism evidence="7">
    <name type="scientific">Anopheles funestus</name>
    <name type="common">African malaria mosquito</name>
    <dbReference type="NCBI Taxonomy" id="62324"/>
    <lineage>
        <taxon>Eukaryota</taxon>
        <taxon>Metazoa</taxon>
        <taxon>Ecdysozoa</taxon>
        <taxon>Arthropoda</taxon>
        <taxon>Hexapoda</taxon>
        <taxon>Insecta</taxon>
        <taxon>Pterygota</taxon>
        <taxon>Neoptera</taxon>
        <taxon>Endopterygota</taxon>
        <taxon>Diptera</taxon>
        <taxon>Nematocera</taxon>
        <taxon>Culicoidea</taxon>
        <taxon>Culicidae</taxon>
        <taxon>Anophelinae</taxon>
        <taxon>Anopheles</taxon>
    </lineage>
</organism>
<dbReference type="STRING" id="62324.A0A182RA64"/>